<evidence type="ECO:0000313" key="6">
    <source>
        <dbReference type="EMBL" id="AWR95894.1"/>
    </source>
</evidence>
<protein>
    <submittedName>
        <fullName evidence="6">4Fe-4S ferredoxin</fullName>
    </submittedName>
</protein>
<dbReference type="KEGG" id="abri:DFR85_03425"/>
<keyword evidence="1" id="KW-0004">4Fe-4S</keyword>
<dbReference type="GeneID" id="36831175"/>
<dbReference type="Gene3D" id="3.30.70.20">
    <property type="match status" value="2"/>
</dbReference>
<name>A0A2U9IIY3_9CREN</name>
<dbReference type="RefSeq" id="WP_110271772.1">
    <property type="nucleotide sequence ID" value="NZ_CP029289.2"/>
</dbReference>
<dbReference type="PANTHER" id="PTHR43177:SF3">
    <property type="entry name" value="PROTEIN NRFC HOMOLOG"/>
    <property type="match status" value="1"/>
</dbReference>
<keyword evidence="4" id="KW-0411">Iron-sulfur</keyword>
<dbReference type="PROSITE" id="PS00198">
    <property type="entry name" value="4FE4S_FER_1"/>
    <property type="match status" value="1"/>
</dbReference>
<evidence type="ECO:0000256" key="2">
    <source>
        <dbReference type="ARBA" id="ARBA00022723"/>
    </source>
</evidence>
<feature type="domain" description="4Fe-4S ferredoxin-type" evidence="5">
    <location>
        <begin position="107"/>
        <end position="136"/>
    </location>
</feature>
<gene>
    <name evidence="6" type="ORF">DFR85_03425</name>
</gene>
<dbReference type="GO" id="GO:0051539">
    <property type="term" value="F:4 iron, 4 sulfur cluster binding"/>
    <property type="evidence" value="ECO:0007669"/>
    <property type="project" value="UniProtKB-KW"/>
</dbReference>
<dbReference type="AlphaFoldDB" id="A0A2U9IIY3"/>
<dbReference type="PROSITE" id="PS51379">
    <property type="entry name" value="4FE4S_FER_2"/>
    <property type="match status" value="3"/>
</dbReference>
<dbReference type="InterPro" id="IPR017896">
    <property type="entry name" value="4Fe4S_Fe-S-bd"/>
</dbReference>
<accession>A0A2U9IIY3</accession>
<dbReference type="Pfam" id="PF13247">
    <property type="entry name" value="Fer4_11"/>
    <property type="match status" value="1"/>
</dbReference>
<evidence type="ECO:0000256" key="3">
    <source>
        <dbReference type="ARBA" id="ARBA00023004"/>
    </source>
</evidence>
<reference evidence="6 7" key="1">
    <citation type="submission" date="2018-05" db="EMBL/GenBank/DDBJ databases">
        <title>Complete Genome Sequences of Extremely Thermoacidophilic, Metal-Mobilizing Type-Strain Members of the Archaeal Family Sulfolobaceae: Acidianus brierleyi DSM-1651T, Acidianus sulfidivorans DSM-18786T, Metallosphaera hakonensis DSM-7519T, and Metallosphaera prunae DSM-10039T.</title>
        <authorList>
            <person name="Counts J.A."/>
            <person name="Kelly R.M."/>
        </authorList>
    </citation>
    <scope>NUCLEOTIDE SEQUENCE [LARGE SCALE GENOMIC DNA]</scope>
    <source>
        <strain evidence="6 7">DSM 1651</strain>
    </source>
</reference>
<dbReference type="GO" id="GO:0016491">
    <property type="term" value="F:oxidoreductase activity"/>
    <property type="evidence" value="ECO:0007669"/>
    <property type="project" value="UniProtKB-ARBA"/>
</dbReference>
<dbReference type="OrthoDB" id="2837at2157"/>
<dbReference type="SUPFAM" id="SSF54862">
    <property type="entry name" value="4Fe-4S ferredoxins"/>
    <property type="match status" value="1"/>
</dbReference>
<proteinExistence type="predicted"/>
<sequence>MSNSNILEKNQLINPYSKFGNTRSCEHWGFVVRVDQCLGCDACVAACTIENETPFWEDLWRTHVEDLEIGEYPNSQRMFVPRLCMQCENPPCYYVCPTGATQIVDGGIVVVDEYKCMGCLYCVEACPYGARYFYTYEDIQKAKEVYGDNEIHVVPHVDKCTFCYGTAPDNTHTPACVRTCPGGARVFGCLDDPNSEVSILVNTGQAVVLNPQLNVQPKVFYVFNKQTQRYVSQNGGDNS</sequence>
<dbReference type="GO" id="GO:0046872">
    <property type="term" value="F:metal ion binding"/>
    <property type="evidence" value="ECO:0007669"/>
    <property type="project" value="UniProtKB-KW"/>
</dbReference>
<dbReference type="InterPro" id="IPR017900">
    <property type="entry name" value="4Fe4S_Fe_S_CS"/>
</dbReference>
<keyword evidence="7" id="KW-1185">Reference proteome</keyword>
<feature type="domain" description="4Fe-4S ferredoxin-type" evidence="5">
    <location>
        <begin position="28"/>
        <end position="57"/>
    </location>
</feature>
<feature type="domain" description="4Fe-4S ferredoxin-type" evidence="5">
    <location>
        <begin position="75"/>
        <end position="106"/>
    </location>
</feature>
<evidence type="ECO:0000259" key="5">
    <source>
        <dbReference type="PROSITE" id="PS51379"/>
    </source>
</evidence>
<evidence type="ECO:0000256" key="1">
    <source>
        <dbReference type="ARBA" id="ARBA00022485"/>
    </source>
</evidence>
<dbReference type="Proteomes" id="UP000248044">
    <property type="component" value="Chromosome"/>
</dbReference>
<evidence type="ECO:0000256" key="4">
    <source>
        <dbReference type="ARBA" id="ARBA00023014"/>
    </source>
</evidence>
<organism evidence="6 7">
    <name type="scientific">Acidianus brierleyi</name>
    <dbReference type="NCBI Taxonomy" id="41673"/>
    <lineage>
        <taxon>Archaea</taxon>
        <taxon>Thermoproteota</taxon>
        <taxon>Thermoprotei</taxon>
        <taxon>Sulfolobales</taxon>
        <taxon>Sulfolobaceae</taxon>
        <taxon>Acidianus</taxon>
    </lineage>
</organism>
<dbReference type="PANTHER" id="PTHR43177">
    <property type="entry name" value="PROTEIN NRFC"/>
    <property type="match status" value="1"/>
</dbReference>
<dbReference type="InterPro" id="IPR050954">
    <property type="entry name" value="ET_IronSulfur_Cluster-Binding"/>
</dbReference>
<evidence type="ECO:0000313" key="7">
    <source>
        <dbReference type="Proteomes" id="UP000248044"/>
    </source>
</evidence>
<dbReference type="CDD" id="cd10551">
    <property type="entry name" value="PsrB"/>
    <property type="match status" value="1"/>
</dbReference>
<keyword evidence="3" id="KW-0408">Iron</keyword>
<keyword evidence="2" id="KW-0479">Metal-binding</keyword>
<dbReference type="EMBL" id="CP029289">
    <property type="protein sequence ID" value="AWR95894.1"/>
    <property type="molecule type" value="Genomic_DNA"/>
</dbReference>